<protein>
    <submittedName>
        <fullName evidence="4">Uncharacterized protein</fullName>
    </submittedName>
</protein>
<dbReference type="EMBL" id="JAGIOO010000001">
    <property type="protein sequence ID" value="MBP2473678.1"/>
    <property type="molecule type" value="Genomic_DNA"/>
</dbReference>
<dbReference type="SUPFAM" id="SSF63829">
    <property type="entry name" value="Calcium-dependent phosphotriesterase"/>
    <property type="match status" value="1"/>
</dbReference>
<accession>A0ABS5AAR9</accession>
<dbReference type="Proteomes" id="UP001519363">
    <property type="component" value="Unassembled WGS sequence"/>
</dbReference>
<name>A0ABS5AAR9_9PSEU</name>
<keyword evidence="2" id="KW-1133">Transmembrane helix</keyword>
<feature type="transmembrane region" description="Helical" evidence="2">
    <location>
        <begin position="322"/>
        <end position="340"/>
    </location>
</feature>
<evidence type="ECO:0000256" key="2">
    <source>
        <dbReference type="SAM" id="Phobius"/>
    </source>
</evidence>
<keyword evidence="2" id="KW-0812">Transmembrane</keyword>
<evidence type="ECO:0000313" key="4">
    <source>
        <dbReference type="EMBL" id="MBP2473678.1"/>
    </source>
</evidence>
<evidence type="ECO:0000313" key="5">
    <source>
        <dbReference type="Proteomes" id="UP001519363"/>
    </source>
</evidence>
<proteinExistence type="predicted"/>
<sequence>MRRTTWGAVPLTVALLFGVSAPALAAPPAPVEKCRPTDKRLAELSGLASDGNRWYGMADGGSRLQVVVLKPDCKVERVLTNATDPFDVEDLARTPDGVLWLADTGDNGHKRANVALHALQPNGKATLYRLTYPDGAHDAEAVLFDREGVPHIVTKEPFLAAGIYRPAKGLASPGPTPLEKVGTVRLKTTSTPGGPVGGIGSVLVTGGAVSHDGTVVALRTYTDAWLYPAPDGDVVAALKRDPVQVPLPNEAQGEAIAFEPDGTLLSGSETASGAGKMEPIRAVPGAAQLVAPPPAPPSSATSAGGGGQASGQPAEGGGSNTGVVVVLALVGGLGALYLVGRRKKKSA</sequence>
<feature type="compositionally biased region" description="Gly residues" evidence="1">
    <location>
        <begin position="303"/>
        <end position="317"/>
    </location>
</feature>
<reference evidence="4 5" key="1">
    <citation type="submission" date="2021-03" db="EMBL/GenBank/DDBJ databases">
        <title>Sequencing the genomes of 1000 actinobacteria strains.</title>
        <authorList>
            <person name="Klenk H.-P."/>
        </authorList>
    </citation>
    <scope>NUCLEOTIDE SEQUENCE [LARGE SCALE GENOMIC DNA]</scope>
    <source>
        <strain evidence="4 5">DSM 44580</strain>
    </source>
</reference>
<evidence type="ECO:0000256" key="3">
    <source>
        <dbReference type="SAM" id="SignalP"/>
    </source>
</evidence>
<dbReference type="RefSeq" id="WP_086787020.1">
    <property type="nucleotide sequence ID" value="NZ_JAGIOO010000001.1"/>
</dbReference>
<keyword evidence="5" id="KW-1185">Reference proteome</keyword>
<comment type="caution">
    <text evidence="4">The sequence shown here is derived from an EMBL/GenBank/DDBJ whole genome shotgun (WGS) entry which is preliminary data.</text>
</comment>
<gene>
    <name evidence="4" type="ORF">JOF53_002550</name>
</gene>
<keyword evidence="2" id="KW-0472">Membrane</keyword>
<keyword evidence="3" id="KW-0732">Signal</keyword>
<evidence type="ECO:0000256" key="1">
    <source>
        <dbReference type="SAM" id="MobiDB-lite"/>
    </source>
</evidence>
<feature type="chain" id="PRO_5046110905" evidence="3">
    <location>
        <begin position="26"/>
        <end position="347"/>
    </location>
</feature>
<feature type="signal peptide" evidence="3">
    <location>
        <begin position="1"/>
        <end position="25"/>
    </location>
</feature>
<feature type="region of interest" description="Disordered" evidence="1">
    <location>
        <begin position="288"/>
        <end position="317"/>
    </location>
</feature>
<organism evidence="4 5">
    <name type="scientific">Crossiella equi</name>
    <dbReference type="NCBI Taxonomy" id="130796"/>
    <lineage>
        <taxon>Bacteria</taxon>
        <taxon>Bacillati</taxon>
        <taxon>Actinomycetota</taxon>
        <taxon>Actinomycetes</taxon>
        <taxon>Pseudonocardiales</taxon>
        <taxon>Pseudonocardiaceae</taxon>
        <taxon>Crossiella</taxon>
    </lineage>
</organism>